<dbReference type="SUPFAM" id="SSF54695">
    <property type="entry name" value="POZ domain"/>
    <property type="match status" value="1"/>
</dbReference>
<dbReference type="OMA" id="HPANYEY"/>
<dbReference type="GO" id="GO:0051260">
    <property type="term" value="P:protein homooligomerization"/>
    <property type="evidence" value="ECO:0007669"/>
    <property type="project" value="InterPro"/>
</dbReference>
<dbReference type="Proteomes" id="UP000008068">
    <property type="component" value="Unassembled WGS sequence"/>
</dbReference>
<name>G0MV01_CAEBE</name>
<gene>
    <name evidence="2" type="ORF">CAEBREN_26092</name>
</gene>
<dbReference type="InterPro" id="IPR011333">
    <property type="entry name" value="SKP1/BTB/POZ_sf"/>
</dbReference>
<dbReference type="InterPro" id="IPR003131">
    <property type="entry name" value="T1-type_BTB"/>
</dbReference>
<accession>G0MV01</accession>
<feature type="domain" description="BTB" evidence="1">
    <location>
        <begin position="7"/>
        <end position="73"/>
    </location>
</feature>
<protein>
    <recommendedName>
        <fullName evidence="1">BTB domain-containing protein</fullName>
    </recommendedName>
</protein>
<dbReference type="eggNOG" id="KOG2716">
    <property type="taxonomic scope" value="Eukaryota"/>
</dbReference>
<dbReference type="HOGENOM" id="CLU_086154_0_0_1"/>
<dbReference type="InterPro" id="IPR000210">
    <property type="entry name" value="BTB/POZ_dom"/>
</dbReference>
<dbReference type="SMART" id="SM00225">
    <property type="entry name" value="BTB"/>
    <property type="match status" value="1"/>
</dbReference>
<proteinExistence type="predicted"/>
<dbReference type="AlphaFoldDB" id="G0MV01"/>
<dbReference type="CDD" id="cd18316">
    <property type="entry name" value="BTB_POZ_KCTD-like"/>
    <property type="match status" value="1"/>
</dbReference>
<organism evidence="3">
    <name type="scientific">Caenorhabditis brenneri</name>
    <name type="common">Nematode worm</name>
    <dbReference type="NCBI Taxonomy" id="135651"/>
    <lineage>
        <taxon>Eukaryota</taxon>
        <taxon>Metazoa</taxon>
        <taxon>Ecdysozoa</taxon>
        <taxon>Nematoda</taxon>
        <taxon>Chromadorea</taxon>
        <taxon>Rhabditida</taxon>
        <taxon>Rhabditina</taxon>
        <taxon>Rhabditomorpha</taxon>
        <taxon>Rhabditoidea</taxon>
        <taxon>Rhabditidae</taxon>
        <taxon>Peloderinae</taxon>
        <taxon>Caenorhabditis</taxon>
    </lineage>
</organism>
<dbReference type="PROSITE" id="PS50097">
    <property type="entry name" value="BTB"/>
    <property type="match status" value="1"/>
</dbReference>
<sequence length="212" mass="24164">MTSGGIVKLDIGGTLFKTSKSTLTKFDGFFKTMLETDVPLNNDEHGEIFVDRDPKHFRYILNYMRDGFVNIPDSKADIQEIQAEAQFYLLDGLVELCKAKIPEELPVKLPIIESDAHLLNLIASSEITGKRVLVIYKNIAGKTSGPEPKFDNQFFMEKHKDNFDIWFRALHPANYEYSHFRVFENSRLVGATGHLANIKRILEPLILNQNCS</sequence>
<dbReference type="STRING" id="135651.G0MV01"/>
<evidence type="ECO:0000313" key="2">
    <source>
        <dbReference type="EMBL" id="EGT44557.1"/>
    </source>
</evidence>
<evidence type="ECO:0000259" key="1">
    <source>
        <dbReference type="PROSITE" id="PS50097"/>
    </source>
</evidence>
<dbReference type="Pfam" id="PF02214">
    <property type="entry name" value="BTB_2"/>
    <property type="match status" value="1"/>
</dbReference>
<evidence type="ECO:0000313" key="3">
    <source>
        <dbReference type="Proteomes" id="UP000008068"/>
    </source>
</evidence>
<keyword evidence="3" id="KW-1185">Reference proteome</keyword>
<dbReference type="PANTHER" id="PTHR11145">
    <property type="entry name" value="BTB/POZ DOMAIN-CONTAINING ADAPTER FOR CUL3-MEDIATED RHOA DEGRADATION PROTEIN FAMILY MEMBER"/>
    <property type="match status" value="1"/>
</dbReference>
<dbReference type="Gene3D" id="3.30.710.10">
    <property type="entry name" value="Potassium Channel Kv1.1, Chain A"/>
    <property type="match status" value="1"/>
</dbReference>
<dbReference type="FunCoup" id="G0MV01">
    <property type="interactions" value="146"/>
</dbReference>
<reference evidence="3" key="1">
    <citation type="submission" date="2011-07" db="EMBL/GenBank/DDBJ databases">
        <authorList>
            <consortium name="Caenorhabditis brenneri Sequencing and Analysis Consortium"/>
            <person name="Wilson R.K."/>
        </authorList>
    </citation>
    <scope>NUCLEOTIDE SEQUENCE [LARGE SCALE GENOMIC DNA]</scope>
    <source>
        <strain evidence="3">PB2801</strain>
    </source>
</reference>
<dbReference type="InParanoid" id="G0MV01"/>
<dbReference type="EMBL" id="GL379813">
    <property type="protein sequence ID" value="EGT44557.1"/>
    <property type="molecule type" value="Genomic_DNA"/>
</dbReference>
<dbReference type="PANTHER" id="PTHR11145:SF19">
    <property type="entry name" value="BTB DOMAIN-CONTAINING PROTEIN-RELATED"/>
    <property type="match status" value="1"/>
</dbReference>
<dbReference type="OrthoDB" id="2414723at2759"/>
<dbReference type="InterPro" id="IPR045068">
    <property type="entry name" value="BACURD1-3"/>
</dbReference>